<protein>
    <submittedName>
        <fullName evidence="1">Uncharacterized protein</fullName>
    </submittedName>
</protein>
<dbReference type="EMBL" id="JAULBC010000002">
    <property type="protein sequence ID" value="MEX6687768.1"/>
    <property type="molecule type" value="Genomic_DNA"/>
</dbReference>
<evidence type="ECO:0000313" key="2">
    <source>
        <dbReference type="Proteomes" id="UP001560573"/>
    </source>
</evidence>
<gene>
    <name evidence="1" type="ORF">QTN47_09705</name>
</gene>
<name>A0ABV3ZGZ0_9BACT</name>
<keyword evidence="2" id="KW-1185">Reference proteome</keyword>
<evidence type="ECO:0000313" key="1">
    <source>
        <dbReference type="EMBL" id="MEX6687768.1"/>
    </source>
</evidence>
<accession>A0ABV3ZGZ0</accession>
<dbReference type="RefSeq" id="WP_369329171.1">
    <property type="nucleotide sequence ID" value="NZ_JAULBC010000002.1"/>
</dbReference>
<comment type="caution">
    <text evidence="1">The sequence shown here is derived from an EMBL/GenBank/DDBJ whole genome shotgun (WGS) entry which is preliminary data.</text>
</comment>
<proteinExistence type="predicted"/>
<reference evidence="1 2" key="1">
    <citation type="submission" date="2023-07" db="EMBL/GenBank/DDBJ databases">
        <authorList>
            <person name="Lian W.-H."/>
        </authorList>
    </citation>
    <scope>NUCLEOTIDE SEQUENCE [LARGE SCALE GENOMIC DNA]</scope>
    <source>
        <strain evidence="1 2">SYSU DXS3180</strain>
    </source>
</reference>
<organism evidence="1 2">
    <name type="scientific">Danxiaibacter flavus</name>
    <dbReference type="NCBI Taxonomy" id="3049108"/>
    <lineage>
        <taxon>Bacteria</taxon>
        <taxon>Pseudomonadati</taxon>
        <taxon>Bacteroidota</taxon>
        <taxon>Chitinophagia</taxon>
        <taxon>Chitinophagales</taxon>
        <taxon>Chitinophagaceae</taxon>
        <taxon>Danxiaibacter</taxon>
    </lineage>
</organism>
<dbReference type="PROSITE" id="PS51257">
    <property type="entry name" value="PROKAR_LIPOPROTEIN"/>
    <property type="match status" value="1"/>
</dbReference>
<sequence>MKICTLFILIIGFSCKMAAGQYKERKKDAAYISKIKTKYLTLGIDSKSTERRTFSFEKISFADVRTDTSSIGNYGQLIQWLTIFSIGQNSMISLSGGLAHSLTGYCNNHYSQSLTKNNTEIVCYIKKFRVRGKDTLTSFPQFQGDQNLEIRSEIECYYRKNGYQYPATRIDTSLFETSTGDTSAVYRLTKKLMDCLADKWAKANEATIFNRKAYTDEDINKRYSKNEIRILTDTIYRRGVYKNMLEFRANRPSIDSFSLETGKKNTVFLFDSNGDIINTLAPGVIICSDKKNFSFLYANKLIPLIKKEKGFHLIVPVWQENVQFTHLFSLQMDEDEFMLN</sequence>
<dbReference type="Proteomes" id="UP001560573">
    <property type="component" value="Unassembled WGS sequence"/>
</dbReference>